<dbReference type="SUPFAM" id="SSF141868">
    <property type="entry name" value="EAL domain-like"/>
    <property type="match status" value="1"/>
</dbReference>
<evidence type="ECO:0000313" key="2">
    <source>
        <dbReference type="EMBL" id="CAB3390386.1"/>
    </source>
</evidence>
<dbReference type="CDD" id="cd01948">
    <property type="entry name" value="EAL"/>
    <property type="match status" value="1"/>
</dbReference>
<dbReference type="PANTHER" id="PTHR33121:SF76">
    <property type="entry name" value="SIGNALING PROTEIN"/>
    <property type="match status" value="1"/>
</dbReference>
<reference evidence="2 3" key="1">
    <citation type="submission" date="2020-04" db="EMBL/GenBank/DDBJ databases">
        <authorList>
            <person name="Hogendoorn C."/>
        </authorList>
    </citation>
    <scope>NUCLEOTIDE SEQUENCE [LARGE SCALE GENOMIC DNA]</scope>
    <source>
        <strain evidence="2">COOX1</strain>
    </source>
</reference>
<protein>
    <submittedName>
        <fullName evidence="2">Diguanylate phosphodiesterase</fullName>
    </submittedName>
</protein>
<feature type="domain" description="EAL" evidence="1">
    <location>
        <begin position="75"/>
        <end position="331"/>
    </location>
</feature>
<accession>A0A6F9E1X4</accession>
<dbReference type="PANTHER" id="PTHR33121">
    <property type="entry name" value="CYCLIC DI-GMP PHOSPHODIESTERASE PDEF"/>
    <property type="match status" value="1"/>
</dbReference>
<dbReference type="InterPro" id="IPR035919">
    <property type="entry name" value="EAL_sf"/>
</dbReference>
<dbReference type="GO" id="GO:0071111">
    <property type="term" value="F:cyclic-guanylate-specific phosphodiesterase activity"/>
    <property type="evidence" value="ECO:0007669"/>
    <property type="project" value="InterPro"/>
</dbReference>
<gene>
    <name evidence="2" type="ORF">COOX1_0382</name>
</gene>
<dbReference type="InterPro" id="IPR001633">
    <property type="entry name" value="EAL_dom"/>
</dbReference>
<evidence type="ECO:0000313" key="3">
    <source>
        <dbReference type="Proteomes" id="UP000502196"/>
    </source>
</evidence>
<dbReference type="RefSeq" id="WP_170084774.1">
    <property type="nucleotide sequence ID" value="NZ_CP047972.1"/>
</dbReference>
<name>A0A6F9E1X4_9BACL</name>
<evidence type="ECO:0000259" key="1">
    <source>
        <dbReference type="PROSITE" id="PS50883"/>
    </source>
</evidence>
<dbReference type="PROSITE" id="PS50883">
    <property type="entry name" value="EAL"/>
    <property type="match status" value="1"/>
</dbReference>
<dbReference type="InterPro" id="IPR050706">
    <property type="entry name" value="Cyclic-di-GMP_PDE-like"/>
</dbReference>
<dbReference type="AlphaFoldDB" id="A0A6F9E1X4"/>
<organism evidence="2 3">
    <name type="scientific">Kyrpidia spormannii</name>
    <dbReference type="NCBI Taxonomy" id="2055160"/>
    <lineage>
        <taxon>Bacteria</taxon>
        <taxon>Bacillati</taxon>
        <taxon>Bacillota</taxon>
        <taxon>Bacilli</taxon>
        <taxon>Bacillales</taxon>
        <taxon>Alicyclobacillaceae</taxon>
        <taxon>Kyrpidia</taxon>
    </lineage>
</organism>
<dbReference type="EMBL" id="LR792683">
    <property type="protein sequence ID" value="CAB3390386.1"/>
    <property type="molecule type" value="Genomic_DNA"/>
</dbReference>
<dbReference type="SMART" id="SM00052">
    <property type="entry name" value="EAL"/>
    <property type="match status" value="1"/>
</dbReference>
<dbReference type="Pfam" id="PF00563">
    <property type="entry name" value="EAL"/>
    <property type="match status" value="1"/>
</dbReference>
<dbReference type="Proteomes" id="UP000502196">
    <property type="component" value="Chromosome"/>
</dbReference>
<dbReference type="Gene3D" id="3.20.20.450">
    <property type="entry name" value="EAL domain"/>
    <property type="match status" value="1"/>
</dbReference>
<proteinExistence type="predicted"/>
<sequence>MLSRTFNCPFTYKIRHGAIMLSAVSLRTSLSVLGVSRVREGDKMPWVPRLWKPEWFAWLVAGREAVRQRRALYEEAMRRRELERFVRKRDMVTLFQPIVRLADGVTAGYEVLNRPPVSSSFPNAEVFYHYVGQSTQVFAVERSCRETALCRFAEQVREAPDLRHALLFLNIHPHVILDPSFRAGHTLRLVEDYGFSPSQIVLELTERGAIEDYNRFARLLHHYRSQGFRVAVDDAGTGYNSLQTLVYLQPEFLKLDRFLVRGIAGNPAARRMVVLLLDYARESGTRVIGEGIETAEEYACLGDMGVDLGQGYFIGRPQPRAMAGQVPSVMAADAQVGAGG</sequence>